<comment type="caution">
    <text evidence="1">The sequence shown here is derived from an EMBL/GenBank/DDBJ whole genome shotgun (WGS) entry which is preliminary data.</text>
</comment>
<keyword evidence="2" id="KW-1185">Reference proteome</keyword>
<dbReference type="Proteomes" id="UP000499080">
    <property type="component" value="Unassembled WGS sequence"/>
</dbReference>
<proteinExistence type="predicted"/>
<protein>
    <submittedName>
        <fullName evidence="1">Uncharacterized protein</fullName>
    </submittedName>
</protein>
<reference evidence="1 2" key="1">
    <citation type="journal article" date="2019" name="Sci. Rep.">
        <title>Orb-weaving spider Araneus ventricosus genome elucidates the spidroin gene catalogue.</title>
        <authorList>
            <person name="Kono N."/>
            <person name="Nakamura H."/>
            <person name="Ohtoshi R."/>
            <person name="Moran D.A.P."/>
            <person name="Shinohara A."/>
            <person name="Yoshida Y."/>
            <person name="Fujiwara M."/>
            <person name="Mori M."/>
            <person name="Tomita M."/>
            <person name="Arakawa K."/>
        </authorList>
    </citation>
    <scope>NUCLEOTIDE SEQUENCE [LARGE SCALE GENOMIC DNA]</scope>
</reference>
<dbReference type="PANTHER" id="PTHR47331">
    <property type="entry name" value="PHD-TYPE DOMAIN-CONTAINING PROTEIN"/>
    <property type="match status" value="1"/>
</dbReference>
<dbReference type="EMBL" id="BGPR01007470">
    <property type="protein sequence ID" value="GBN27093.1"/>
    <property type="molecule type" value="Genomic_DNA"/>
</dbReference>
<dbReference type="OrthoDB" id="8052806at2759"/>
<dbReference type="PANTHER" id="PTHR47331:SF1">
    <property type="entry name" value="GAG-LIKE PROTEIN"/>
    <property type="match status" value="1"/>
</dbReference>
<evidence type="ECO:0000313" key="2">
    <source>
        <dbReference type="Proteomes" id="UP000499080"/>
    </source>
</evidence>
<sequence>MSFKEDPSSLGESRKKAEKCLNLLWNSLRREPKLCELYKNFMPNYLNMGHMEELIEYEEPDVNYYIPHHCVFRPESSSTSLRVVYIASVLTSRGKSLNCVQFKGGTIQDDLLS</sequence>
<evidence type="ECO:0000313" key="1">
    <source>
        <dbReference type="EMBL" id="GBN27093.1"/>
    </source>
</evidence>
<dbReference type="AlphaFoldDB" id="A0A4Y2MK98"/>
<gene>
    <name evidence="1" type="ORF">AVEN_201455_1</name>
</gene>
<name>A0A4Y2MK98_ARAVE</name>
<organism evidence="1 2">
    <name type="scientific">Araneus ventricosus</name>
    <name type="common">Orbweaver spider</name>
    <name type="synonym">Epeira ventricosa</name>
    <dbReference type="NCBI Taxonomy" id="182803"/>
    <lineage>
        <taxon>Eukaryota</taxon>
        <taxon>Metazoa</taxon>
        <taxon>Ecdysozoa</taxon>
        <taxon>Arthropoda</taxon>
        <taxon>Chelicerata</taxon>
        <taxon>Arachnida</taxon>
        <taxon>Araneae</taxon>
        <taxon>Araneomorphae</taxon>
        <taxon>Entelegynae</taxon>
        <taxon>Araneoidea</taxon>
        <taxon>Araneidae</taxon>
        <taxon>Araneus</taxon>
    </lineage>
</organism>
<accession>A0A4Y2MK98</accession>